<dbReference type="InterPro" id="IPR008173">
    <property type="entry name" value="Adenylyl_cyclase_CyaB"/>
</dbReference>
<gene>
    <name evidence="3" type="ordered locus">HCH_06375</name>
</gene>
<dbReference type="PANTHER" id="PTHR21028">
    <property type="entry name" value="SI:CH211-156B7.4"/>
    <property type="match status" value="1"/>
</dbReference>
<name>Q2S8K3_HAHCH</name>
<dbReference type="EMBL" id="CP000155">
    <property type="protein sequence ID" value="ABC33021.1"/>
    <property type="molecule type" value="Genomic_DNA"/>
</dbReference>
<dbReference type="SMART" id="SM01118">
    <property type="entry name" value="CYTH"/>
    <property type="match status" value="1"/>
</dbReference>
<evidence type="ECO:0000313" key="3">
    <source>
        <dbReference type="EMBL" id="ABC33021.1"/>
    </source>
</evidence>
<accession>Q2S8K3</accession>
<dbReference type="Gene3D" id="2.40.320.10">
    <property type="entry name" value="Hypothetical Protein Pfu-838710-001"/>
    <property type="match status" value="1"/>
</dbReference>
<evidence type="ECO:0000313" key="4">
    <source>
        <dbReference type="Proteomes" id="UP000000238"/>
    </source>
</evidence>
<dbReference type="InterPro" id="IPR023577">
    <property type="entry name" value="CYTH_domain"/>
</dbReference>
<sequence>MSKNIELKFSIESMSEFVAMAKKISMESPVELMQKDIFYSINKGRLKLRDENGIKTFIYYFRSNCKGERLSRYYRFRVGRLLSNIVEVILSFILGARGIVSKRRRVYFYKNSRIHCDSVLGLGEFGEFEVVMNGITEQEAREEVEFLRNHFCIKEKSLVSVSYSDMLF</sequence>
<feature type="transmembrane region" description="Helical" evidence="1">
    <location>
        <begin position="81"/>
        <end position="100"/>
    </location>
</feature>
<dbReference type="AlphaFoldDB" id="Q2S8K3"/>
<evidence type="ECO:0000259" key="2">
    <source>
        <dbReference type="PROSITE" id="PS51707"/>
    </source>
</evidence>
<dbReference type="PANTHER" id="PTHR21028:SF2">
    <property type="entry name" value="CYTH DOMAIN-CONTAINING PROTEIN"/>
    <property type="match status" value="1"/>
</dbReference>
<protein>
    <submittedName>
        <fullName evidence="3">Adenylate cyclase, class 2 (Thermophilic)</fullName>
    </submittedName>
</protein>
<dbReference type="RefSeq" id="WP_011400075.1">
    <property type="nucleotide sequence ID" value="NC_007645.1"/>
</dbReference>
<dbReference type="OrthoDB" id="271656at2"/>
<dbReference type="InterPro" id="IPR033469">
    <property type="entry name" value="CYTH-like_dom_sf"/>
</dbReference>
<proteinExistence type="predicted"/>
<dbReference type="eggNOG" id="COG1437">
    <property type="taxonomic scope" value="Bacteria"/>
</dbReference>
<dbReference type="CDD" id="cd07890">
    <property type="entry name" value="CYTH-like_AC_IV-like"/>
    <property type="match status" value="1"/>
</dbReference>
<keyword evidence="1" id="KW-0472">Membrane</keyword>
<evidence type="ECO:0000256" key="1">
    <source>
        <dbReference type="SAM" id="Phobius"/>
    </source>
</evidence>
<keyword evidence="4" id="KW-1185">Reference proteome</keyword>
<feature type="domain" description="CYTH" evidence="2">
    <location>
        <begin position="2"/>
        <end position="168"/>
    </location>
</feature>
<organism evidence="3 4">
    <name type="scientific">Hahella chejuensis (strain KCTC 2396)</name>
    <dbReference type="NCBI Taxonomy" id="349521"/>
    <lineage>
        <taxon>Bacteria</taxon>
        <taxon>Pseudomonadati</taxon>
        <taxon>Pseudomonadota</taxon>
        <taxon>Gammaproteobacteria</taxon>
        <taxon>Oceanospirillales</taxon>
        <taxon>Hahellaceae</taxon>
        <taxon>Hahella</taxon>
    </lineage>
</organism>
<keyword evidence="1" id="KW-1133">Transmembrane helix</keyword>
<dbReference type="Proteomes" id="UP000000238">
    <property type="component" value="Chromosome"/>
</dbReference>
<dbReference type="HOGENOM" id="CLU_126397_0_0_6"/>
<dbReference type="STRING" id="349521.HCH_06375"/>
<keyword evidence="1" id="KW-0812">Transmembrane</keyword>
<dbReference type="PROSITE" id="PS51707">
    <property type="entry name" value="CYTH"/>
    <property type="match status" value="1"/>
</dbReference>
<dbReference type="KEGG" id="hch:HCH_06375"/>
<reference evidence="3 4" key="1">
    <citation type="journal article" date="2005" name="Nucleic Acids Res.">
        <title>Genomic blueprint of Hahella chejuensis, a marine microbe producing an algicidal agent.</title>
        <authorList>
            <person name="Jeong H."/>
            <person name="Yim J.H."/>
            <person name="Lee C."/>
            <person name="Choi S.-H."/>
            <person name="Park Y.K."/>
            <person name="Yoon S.H."/>
            <person name="Hur C.-G."/>
            <person name="Kang H.-Y."/>
            <person name="Kim D."/>
            <person name="Lee H.H."/>
            <person name="Park K.H."/>
            <person name="Park S.-H."/>
            <person name="Park H.-S."/>
            <person name="Lee H.K."/>
            <person name="Oh T.K."/>
            <person name="Kim J.F."/>
        </authorList>
    </citation>
    <scope>NUCLEOTIDE SEQUENCE [LARGE SCALE GENOMIC DNA]</scope>
    <source>
        <strain evidence="3 4">KCTC 2396</strain>
    </source>
</reference>
<dbReference type="SUPFAM" id="SSF55154">
    <property type="entry name" value="CYTH-like phosphatases"/>
    <property type="match status" value="1"/>
</dbReference>
<dbReference type="Pfam" id="PF01928">
    <property type="entry name" value="CYTH"/>
    <property type="match status" value="1"/>
</dbReference>